<protein>
    <recommendedName>
        <fullName evidence="1">HTH marR-type domain-containing protein</fullName>
    </recommendedName>
</protein>
<dbReference type="EMBL" id="BIFQ01000001">
    <property type="protein sequence ID" value="GCE07733.1"/>
    <property type="molecule type" value="Genomic_DNA"/>
</dbReference>
<organism evidence="2 3">
    <name type="scientific">Dictyobacter aurantiacus</name>
    <dbReference type="NCBI Taxonomy" id="1936993"/>
    <lineage>
        <taxon>Bacteria</taxon>
        <taxon>Bacillati</taxon>
        <taxon>Chloroflexota</taxon>
        <taxon>Ktedonobacteria</taxon>
        <taxon>Ktedonobacterales</taxon>
        <taxon>Dictyobacteraceae</taxon>
        <taxon>Dictyobacter</taxon>
    </lineage>
</organism>
<dbReference type="InterPro" id="IPR039422">
    <property type="entry name" value="MarR/SlyA-like"/>
</dbReference>
<dbReference type="Proteomes" id="UP000287224">
    <property type="component" value="Unassembled WGS sequence"/>
</dbReference>
<dbReference type="PANTHER" id="PTHR33164:SF89">
    <property type="entry name" value="MARR FAMILY REGULATORY PROTEIN"/>
    <property type="match status" value="1"/>
</dbReference>
<dbReference type="InterPro" id="IPR000835">
    <property type="entry name" value="HTH_MarR-typ"/>
</dbReference>
<dbReference type="PRINTS" id="PR00598">
    <property type="entry name" value="HTHMARR"/>
</dbReference>
<dbReference type="PROSITE" id="PS50995">
    <property type="entry name" value="HTH_MARR_2"/>
    <property type="match status" value="1"/>
</dbReference>
<dbReference type="Gene3D" id="1.10.10.10">
    <property type="entry name" value="Winged helix-like DNA-binding domain superfamily/Winged helix DNA-binding domain"/>
    <property type="match status" value="1"/>
</dbReference>
<evidence type="ECO:0000313" key="2">
    <source>
        <dbReference type="EMBL" id="GCE07733.1"/>
    </source>
</evidence>
<evidence type="ECO:0000313" key="3">
    <source>
        <dbReference type="Proteomes" id="UP000287224"/>
    </source>
</evidence>
<feature type="domain" description="HTH marR-type" evidence="1">
    <location>
        <begin position="1"/>
        <end position="150"/>
    </location>
</feature>
<accession>A0A401ZLK4</accession>
<sequence length="159" mass="18499">MSQEGDVFSTLDTQEQVFFSVWNEVRQQGTRRNFRLSHEQEMSATQFTILGLIEKAQGEDYCTIGWLARQMDLDPATVVRSLDHLEKRQYVLRRRSTQDRRQVIVSLTAEGQATQQAIHQRFMKSLLCQFRRMSSSGQEALLRGLQEFLSLGRDEDLLL</sequence>
<dbReference type="Pfam" id="PF01047">
    <property type="entry name" value="MarR"/>
    <property type="match status" value="1"/>
</dbReference>
<evidence type="ECO:0000259" key="1">
    <source>
        <dbReference type="PROSITE" id="PS50995"/>
    </source>
</evidence>
<dbReference type="AlphaFoldDB" id="A0A401ZLK4"/>
<dbReference type="RefSeq" id="WP_126599237.1">
    <property type="nucleotide sequence ID" value="NZ_BIFQ01000001.1"/>
</dbReference>
<name>A0A401ZLK4_9CHLR</name>
<dbReference type="OrthoDB" id="156820at2"/>
<dbReference type="GO" id="GO:0003700">
    <property type="term" value="F:DNA-binding transcription factor activity"/>
    <property type="evidence" value="ECO:0007669"/>
    <property type="project" value="InterPro"/>
</dbReference>
<dbReference type="SUPFAM" id="SSF46785">
    <property type="entry name" value="Winged helix' DNA-binding domain"/>
    <property type="match status" value="1"/>
</dbReference>
<gene>
    <name evidence="2" type="ORF">KDAU_50620</name>
</gene>
<proteinExistence type="predicted"/>
<dbReference type="InterPro" id="IPR036390">
    <property type="entry name" value="WH_DNA-bd_sf"/>
</dbReference>
<dbReference type="SMART" id="SM00347">
    <property type="entry name" value="HTH_MARR"/>
    <property type="match status" value="1"/>
</dbReference>
<dbReference type="PANTHER" id="PTHR33164">
    <property type="entry name" value="TRANSCRIPTIONAL REGULATOR, MARR FAMILY"/>
    <property type="match status" value="1"/>
</dbReference>
<comment type="caution">
    <text evidence="2">The sequence shown here is derived from an EMBL/GenBank/DDBJ whole genome shotgun (WGS) entry which is preliminary data.</text>
</comment>
<dbReference type="InterPro" id="IPR036388">
    <property type="entry name" value="WH-like_DNA-bd_sf"/>
</dbReference>
<reference evidence="3" key="1">
    <citation type="submission" date="2018-12" db="EMBL/GenBank/DDBJ databases">
        <title>Tengunoibacter tsumagoiensis gen. nov., sp. nov., Dictyobacter kobayashii sp. nov., D. alpinus sp. nov., and D. joshuensis sp. nov. and description of Dictyobacteraceae fam. nov. within the order Ktedonobacterales isolated from Tengu-no-mugimeshi.</title>
        <authorList>
            <person name="Wang C.M."/>
            <person name="Zheng Y."/>
            <person name="Sakai Y."/>
            <person name="Toyoda A."/>
            <person name="Minakuchi Y."/>
            <person name="Abe K."/>
            <person name="Yokota A."/>
            <person name="Yabe S."/>
        </authorList>
    </citation>
    <scope>NUCLEOTIDE SEQUENCE [LARGE SCALE GENOMIC DNA]</scope>
    <source>
        <strain evidence="3">S-27</strain>
    </source>
</reference>
<dbReference type="GO" id="GO:0006950">
    <property type="term" value="P:response to stress"/>
    <property type="evidence" value="ECO:0007669"/>
    <property type="project" value="TreeGrafter"/>
</dbReference>
<keyword evidence="3" id="KW-1185">Reference proteome</keyword>